<protein>
    <submittedName>
        <fullName evidence="1">NitT/TauT family transport system substrate-binding protein/sulfonate transport system substrate-binding protein</fullName>
    </submittedName>
</protein>
<dbReference type="SUPFAM" id="SSF53850">
    <property type="entry name" value="Periplasmic binding protein-like II"/>
    <property type="match status" value="1"/>
</dbReference>
<dbReference type="Pfam" id="PF13379">
    <property type="entry name" value="NMT1_2"/>
    <property type="match status" value="1"/>
</dbReference>
<dbReference type="OrthoDB" id="2054296at2"/>
<dbReference type="Gene3D" id="3.40.190.10">
    <property type="entry name" value="Periplasmic binding protein-like II"/>
    <property type="match status" value="2"/>
</dbReference>
<evidence type="ECO:0000313" key="2">
    <source>
        <dbReference type="Proteomes" id="UP000198870"/>
    </source>
</evidence>
<sequence length="370" mass="41903">MRKLKLIGIVCLVLLFAVTGVGTAFAKKKLFKLKTCWLPEHEAFMAWYMVEKGWDREEGLDMELQYYDSGMAQLEALPSKSWHLGGNGATPHVLAGLRYGTYVAQIGNDESFTNSVLVRGNSPILKTKGWNPKNPEVYGSPETIKGITILTTTVSSPHYTMSSWLKVFGLKDKDVIVKHMDQAQAMAAFEAGVGDAVCLWAPNMYIGMDRGWKVVGNIHTSGTSLPITMMVAREFGDEHPEIVAKFLRQYFRVVNLMKEHGQGDFDTPTSKQLLADYRRFFEEWVGTPLTKEMAMMDIKMHPVFTLEEQLELFAKKDGKMSTVEIWMRDITDFFTAQGKFTKAERDKVVNSDYITDKFLKMVETPIPAYN</sequence>
<reference evidence="1 2" key="1">
    <citation type="submission" date="2016-10" db="EMBL/GenBank/DDBJ databases">
        <authorList>
            <person name="de Groot N.N."/>
        </authorList>
    </citation>
    <scope>NUCLEOTIDE SEQUENCE [LARGE SCALE GENOMIC DNA]</scope>
    <source>
        <strain evidence="1 2">AA1</strain>
    </source>
</reference>
<name>A0A1G5JHS1_9BACT</name>
<dbReference type="AlphaFoldDB" id="A0A1G5JHS1"/>
<proteinExistence type="predicted"/>
<dbReference type="Proteomes" id="UP000198870">
    <property type="component" value="Unassembled WGS sequence"/>
</dbReference>
<evidence type="ECO:0000313" key="1">
    <source>
        <dbReference type="EMBL" id="SCY87933.1"/>
    </source>
</evidence>
<accession>A0A1G5JHS1</accession>
<dbReference type="PANTHER" id="PTHR30024">
    <property type="entry name" value="ALIPHATIC SULFONATES-BINDING PROTEIN-RELATED"/>
    <property type="match status" value="1"/>
</dbReference>
<gene>
    <name evidence="1" type="ORF">SAMN05216233_13131</name>
</gene>
<dbReference type="RefSeq" id="WP_092215569.1">
    <property type="nucleotide sequence ID" value="NZ_FMUX01000031.1"/>
</dbReference>
<organism evidence="1 2">
    <name type="scientific">Desulfoluna spongiiphila</name>
    <dbReference type="NCBI Taxonomy" id="419481"/>
    <lineage>
        <taxon>Bacteria</taxon>
        <taxon>Pseudomonadati</taxon>
        <taxon>Thermodesulfobacteriota</taxon>
        <taxon>Desulfobacteria</taxon>
        <taxon>Desulfobacterales</taxon>
        <taxon>Desulfolunaceae</taxon>
        <taxon>Desulfoluna</taxon>
    </lineage>
</organism>
<keyword evidence="2" id="KW-1185">Reference proteome</keyword>
<dbReference type="STRING" id="419481.SAMN05216233_13131"/>
<dbReference type="EMBL" id="FMUX01000031">
    <property type="protein sequence ID" value="SCY87933.1"/>
    <property type="molecule type" value="Genomic_DNA"/>
</dbReference>